<gene>
    <name evidence="1" type="ORF">NDU88_002589</name>
</gene>
<proteinExistence type="predicted"/>
<keyword evidence="2" id="KW-1185">Reference proteome</keyword>
<accession>A0AAV7TM75</accession>
<evidence type="ECO:0000313" key="2">
    <source>
        <dbReference type="Proteomes" id="UP001066276"/>
    </source>
</evidence>
<dbReference type="EMBL" id="JANPWB010000006">
    <property type="protein sequence ID" value="KAJ1177330.1"/>
    <property type="molecule type" value="Genomic_DNA"/>
</dbReference>
<dbReference type="AlphaFoldDB" id="A0AAV7TM75"/>
<protein>
    <submittedName>
        <fullName evidence="1">Uncharacterized protein</fullName>
    </submittedName>
</protein>
<reference evidence="1" key="1">
    <citation type="journal article" date="2022" name="bioRxiv">
        <title>Sequencing and chromosome-scale assembly of the giantPleurodeles waltlgenome.</title>
        <authorList>
            <person name="Brown T."/>
            <person name="Elewa A."/>
            <person name="Iarovenko S."/>
            <person name="Subramanian E."/>
            <person name="Araus A.J."/>
            <person name="Petzold A."/>
            <person name="Susuki M."/>
            <person name="Suzuki K.-i.T."/>
            <person name="Hayashi T."/>
            <person name="Toyoda A."/>
            <person name="Oliveira C."/>
            <person name="Osipova E."/>
            <person name="Leigh N.D."/>
            <person name="Simon A."/>
            <person name="Yun M.H."/>
        </authorList>
    </citation>
    <scope>NUCLEOTIDE SEQUENCE</scope>
    <source>
        <strain evidence="1">20211129_DDA</strain>
        <tissue evidence="1">Liver</tissue>
    </source>
</reference>
<organism evidence="1 2">
    <name type="scientific">Pleurodeles waltl</name>
    <name type="common">Iberian ribbed newt</name>
    <dbReference type="NCBI Taxonomy" id="8319"/>
    <lineage>
        <taxon>Eukaryota</taxon>
        <taxon>Metazoa</taxon>
        <taxon>Chordata</taxon>
        <taxon>Craniata</taxon>
        <taxon>Vertebrata</taxon>
        <taxon>Euteleostomi</taxon>
        <taxon>Amphibia</taxon>
        <taxon>Batrachia</taxon>
        <taxon>Caudata</taxon>
        <taxon>Salamandroidea</taxon>
        <taxon>Salamandridae</taxon>
        <taxon>Pleurodelinae</taxon>
        <taxon>Pleurodeles</taxon>
    </lineage>
</organism>
<sequence length="84" mass="9062">MPHNSPRRSPCQQALPFSVLVLPYAGPTSVPGPWAGSWALPTVSTGAPLPDLLRCRYLVVLLDERGRIAVAFHWSRSSLAAAIL</sequence>
<dbReference type="Proteomes" id="UP001066276">
    <property type="component" value="Chromosome 3_2"/>
</dbReference>
<comment type="caution">
    <text evidence="1">The sequence shown here is derived from an EMBL/GenBank/DDBJ whole genome shotgun (WGS) entry which is preliminary data.</text>
</comment>
<evidence type="ECO:0000313" key="1">
    <source>
        <dbReference type="EMBL" id="KAJ1177330.1"/>
    </source>
</evidence>
<name>A0AAV7TM75_PLEWA</name>